<evidence type="ECO:0000313" key="3">
    <source>
        <dbReference type="Proteomes" id="UP001611494"/>
    </source>
</evidence>
<dbReference type="CDD" id="cd00531">
    <property type="entry name" value="NTF2_like"/>
    <property type="match status" value="1"/>
</dbReference>
<name>A0ABW7W1S4_9NOCA</name>
<dbReference type="RefSeq" id="WP_397064608.1">
    <property type="nucleotide sequence ID" value="NZ_JBIRYL010000009.1"/>
</dbReference>
<proteinExistence type="predicted"/>
<evidence type="ECO:0000313" key="2">
    <source>
        <dbReference type="EMBL" id="MFI2232767.1"/>
    </source>
</evidence>
<keyword evidence="3" id="KW-1185">Reference proteome</keyword>
<protein>
    <submittedName>
        <fullName evidence="2">Nuclear transport factor 2 family protein</fullName>
    </submittedName>
</protein>
<dbReference type="InterPro" id="IPR032710">
    <property type="entry name" value="NTF2-like_dom_sf"/>
</dbReference>
<dbReference type="Proteomes" id="UP001611494">
    <property type="component" value="Unassembled WGS sequence"/>
</dbReference>
<reference evidence="2 3" key="1">
    <citation type="submission" date="2024-10" db="EMBL/GenBank/DDBJ databases">
        <title>The Natural Products Discovery Center: Release of the First 8490 Sequenced Strains for Exploring Actinobacteria Biosynthetic Diversity.</title>
        <authorList>
            <person name="Kalkreuter E."/>
            <person name="Kautsar S.A."/>
            <person name="Yang D."/>
            <person name="Bader C.D."/>
            <person name="Teijaro C.N."/>
            <person name="Fluegel L."/>
            <person name="Davis C.M."/>
            <person name="Simpson J.R."/>
            <person name="Lauterbach L."/>
            <person name="Steele A.D."/>
            <person name="Gui C."/>
            <person name="Meng S."/>
            <person name="Li G."/>
            <person name="Viehrig K."/>
            <person name="Ye F."/>
            <person name="Su P."/>
            <person name="Kiefer A.F."/>
            <person name="Nichols A."/>
            <person name="Cepeda A.J."/>
            <person name="Yan W."/>
            <person name="Fan B."/>
            <person name="Jiang Y."/>
            <person name="Adhikari A."/>
            <person name="Zheng C.-J."/>
            <person name="Schuster L."/>
            <person name="Cowan T.M."/>
            <person name="Smanski M.J."/>
            <person name="Chevrette M.G."/>
            <person name="De Carvalho L.P.S."/>
            <person name="Shen B."/>
        </authorList>
    </citation>
    <scope>NUCLEOTIDE SEQUENCE [LARGE SCALE GENOMIC DNA]</scope>
    <source>
        <strain evidence="2 3">NPDC019377</strain>
    </source>
</reference>
<organism evidence="2 3">
    <name type="scientific">Nocardia testacea</name>
    <dbReference type="NCBI Taxonomy" id="248551"/>
    <lineage>
        <taxon>Bacteria</taxon>
        <taxon>Bacillati</taxon>
        <taxon>Actinomycetota</taxon>
        <taxon>Actinomycetes</taxon>
        <taxon>Mycobacteriales</taxon>
        <taxon>Nocardiaceae</taxon>
        <taxon>Nocardia</taxon>
    </lineage>
</organism>
<dbReference type="Gene3D" id="3.10.450.50">
    <property type="match status" value="1"/>
</dbReference>
<dbReference type="EMBL" id="JBIRYL010000009">
    <property type="protein sequence ID" value="MFI2232767.1"/>
    <property type="molecule type" value="Genomic_DNA"/>
</dbReference>
<dbReference type="Pfam" id="PF13577">
    <property type="entry name" value="SnoaL_4"/>
    <property type="match status" value="1"/>
</dbReference>
<evidence type="ECO:0000259" key="1">
    <source>
        <dbReference type="Pfam" id="PF13577"/>
    </source>
</evidence>
<comment type="caution">
    <text evidence="2">The sequence shown here is derived from an EMBL/GenBank/DDBJ whole genome shotgun (WGS) entry which is preliminary data.</text>
</comment>
<accession>A0ABW7W1S4</accession>
<feature type="domain" description="SnoaL-like" evidence="1">
    <location>
        <begin position="40"/>
        <end position="166"/>
    </location>
</feature>
<dbReference type="SUPFAM" id="SSF54427">
    <property type="entry name" value="NTF2-like"/>
    <property type="match status" value="1"/>
</dbReference>
<sequence>MRTRPHHLFRTVLPAAVLGAAVLGATVLHGAIDPPARAVRELTDRAEITALVDRLSRALDEGDFDRFRTIYTADATARTPGGEARGRDALTAQAARTHSPDKVIQHFVSNIAIDLAGDSAEIRANLLAVFAPAPTDNALPAPGYTLGEVYRFAARRTAEGWRLTRVHSTPLWSVGTRF</sequence>
<dbReference type="InterPro" id="IPR037401">
    <property type="entry name" value="SnoaL-like"/>
</dbReference>
<gene>
    <name evidence="2" type="ORF">ACH49Z_23220</name>
</gene>